<accession>A0A2T1N523</accession>
<evidence type="ECO:0000256" key="3">
    <source>
        <dbReference type="PROSITE-ProRule" id="PRU00209"/>
    </source>
</evidence>
<dbReference type="InterPro" id="IPR002547">
    <property type="entry name" value="tRNA-bd_dom"/>
</dbReference>
<dbReference type="OrthoDB" id="9794564at2"/>
<dbReference type="PROSITE" id="PS50886">
    <property type="entry name" value="TRBD"/>
    <property type="match status" value="1"/>
</dbReference>
<dbReference type="EMBL" id="PXOQ01000015">
    <property type="protein sequence ID" value="PSG86329.1"/>
    <property type="molecule type" value="Genomic_DNA"/>
</dbReference>
<dbReference type="NCBIfam" id="NF007494">
    <property type="entry name" value="PRK10089.1-3"/>
    <property type="match status" value="1"/>
</dbReference>
<reference evidence="5 6" key="1">
    <citation type="submission" date="2018-03" db="EMBL/GenBank/DDBJ databases">
        <title>Mesoflavibacter sp. HG37 and Mesoflavibacter sp. HG96 sp.nov., two marine bacteria isolated from seawater of Western Pacific Ocean.</title>
        <authorList>
            <person name="Cheng H."/>
            <person name="Wu Y.-H."/>
            <person name="Guo L.-L."/>
            <person name="Xu X.-W."/>
        </authorList>
    </citation>
    <scope>NUCLEOTIDE SEQUENCE [LARGE SCALE GENOMIC DNA]</scope>
    <source>
        <strain evidence="5 6">KCTC 32269</strain>
    </source>
</reference>
<dbReference type="SUPFAM" id="SSF50249">
    <property type="entry name" value="Nucleic acid-binding proteins"/>
    <property type="match status" value="1"/>
</dbReference>
<dbReference type="PANTHER" id="PTHR11586:SF37">
    <property type="entry name" value="TRNA-BINDING DOMAIN-CONTAINING PROTEIN"/>
    <property type="match status" value="1"/>
</dbReference>
<dbReference type="NCBIfam" id="NF007495">
    <property type="entry name" value="PRK10089.1-4"/>
    <property type="match status" value="1"/>
</dbReference>
<sequence length="111" mass="12319">MKTSITFEDFKKVDIRVGTVVKVEKFEKAKKPAFQIYVDFGTLGVLKTSAQLTVLYKEDDLLHQQVLAVVNFPKKQIANFMSECLILGAVNGAEVTILNPEFKVPNGTVVS</sequence>
<dbReference type="PANTHER" id="PTHR11586">
    <property type="entry name" value="TRNA-AMINOACYLATION COFACTOR ARC1 FAMILY MEMBER"/>
    <property type="match status" value="1"/>
</dbReference>
<feature type="domain" description="TRNA-binding" evidence="4">
    <location>
        <begin position="9"/>
        <end position="111"/>
    </location>
</feature>
<keyword evidence="6" id="KW-1185">Reference proteome</keyword>
<evidence type="ECO:0000256" key="2">
    <source>
        <dbReference type="ARBA" id="ARBA00022884"/>
    </source>
</evidence>
<keyword evidence="1 3" id="KW-0820">tRNA-binding</keyword>
<evidence type="ECO:0000313" key="6">
    <source>
        <dbReference type="Proteomes" id="UP000238426"/>
    </source>
</evidence>
<dbReference type="NCBIfam" id="TIGR02222">
    <property type="entry name" value="chap_CsaA"/>
    <property type="match status" value="1"/>
</dbReference>
<dbReference type="Pfam" id="PF01588">
    <property type="entry name" value="tRNA_bind"/>
    <property type="match status" value="1"/>
</dbReference>
<comment type="caution">
    <text evidence="5">The sequence shown here is derived from an EMBL/GenBank/DDBJ whole genome shotgun (WGS) entry which is preliminary data.</text>
</comment>
<dbReference type="RefSeq" id="WP_106464068.1">
    <property type="nucleotide sequence ID" value="NZ_PXOQ01000015.1"/>
</dbReference>
<organism evidence="5 6">
    <name type="scientific">Aurantibacter aestuarii</name>
    <dbReference type="NCBI Taxonomy" id="1266046"/>
    <lineage>
        <taxon>Bacteria</taxon>
        <taxon>Pseudomonadati</taxon>
        <taxon>Bacteroidota</taxon>
        <taxon>Flavobacteriia</taxon>
        <taxon>Flavobacteriales</taxon>
        <taxon>Flavobacteriaceae</taxon>
        <taxon>Aurantibacter</taxon>
    </lineage>
</organism>
<dbReference type="GO" id="GO:0000049">
    <property type="term" value="F:tRNA binding"/>
    <property type="evidence" value="ECO:0007669"/>
    <property type="project" value="UniProtKB-UniRule"/>
</dbReference>
<dbReference type="InterPro" id="IPR051270">
    <property type="entry name" value="Tyrosine-tRNA_ligase_regulator"/>
</dbReference>
<name>A0A2T1N523_9FLAO</name>
<dbReference type="Gene3D" id="2.40.50.140">
    <property type="entry name" value="Nucleic acid-binding proteins"/>
    <property type="match status" value="1"/>
</dbReference>
<dbReference type="FunFam" id="2.40.50.140:FF:000165">
    <property type="entry name" value="Chaperone CsaA"/>
    <property type="match status" value="1"/>
</dbReference>
<dbReference type="InterPro" id="IPR012340">
    <property type="entry name" value="NA-bd_OB-fold"/>
</dbReference>
<dbReference type="CDD" id="cd02798">
    <property type="entry name" value="tRNA_bind_CsaA"/>
    <property type="match status" value="1"/>
</dbReference>
<proteinExistence type="predicted"/>
<dbReference type="AlphaFoldDB" id="A0A2T1N523"/>
<evidence type="ECO:0000256" key="1">
    <source>
        <dbReference type="ARBA" id="ARBA00022555"/>
    </source>
</evidence>
<evidence type="ECO:0000259" key="4">
    <source>
        <dbReference type="PROSITE" id="PS50886"/>
    </source>
</evidence>
<keyword evidence="2 3" id="KW-0694">RNA-binding</keyword>
<dbReference type="InterPro" id="IPR008231">
    <property type="entry name" value="CsaA"/>
</dbReference>
<protein>
    <submittedName>
        <fullName evidence="5">tRNA-binding protein</fullName>
    </submittedName>
</protein>
<gene>
    <name evidence="5" type="ORF">C7H52_11585</name>
</gene>
<evidence type="ECO:0000313" key="5">
    <source>
        <dbReference type="EMBL" id="PSG86329.1"/>
    </source>
</evidence>
<dbReference type="Proteomes" id="UP000238426">
    <property type="component" value="Unassembled WGS sequence"/>
</dbReference>